<keyword evidence="1" id="KW-0732">Signal</keyword>
<comment type="caution">
    <text evidence="2">The sequence shown here is derived from an EMBL/GenBank/DDBJ whole genome shotgun (WGS) entry which is preliminary data.</text>
</comment>
<feature type="chain" id="PRO_5047380424" evidence="1">
    <location>
        <begin position="26"/>
        <end position="139"/>
    </location>
</feature>
<gene>
    <name evidence="2" type="ORF">ACFFR3_36515</name>
</gene>
<evidence type="ECO:0000256" key="1">
    <source>
        <dbReference type="SAM" id="SignalP"/>
    </source>
</evidence>
<accession>A0ABV5NXX0</accession>
<evidence type="ECO:0000313" key="2">
    <source>
        <dbReference type="EMBL" id="MFB9475026.1"/>
    </source>
</evidence>
<proteinExistence type="predicted"/>
<keyword evidence="3" id="KW-1185">Reference proteome</keyword>
<name>A0ABV5NXX0_9ACTN</name>
<evidence type="ECO:0000313" key="3">
    <source>
        <dbReference type="Proteomes" id="UP001589568"/>
    </source>
</evidence>
<sequence>MKRTISVLAAGALGATLAGTTPASASSVDCTTGEYTRVVNTYVPTNVERSGVDNALYNINGPQPHTYEICLDIPDGETFTIKLKNLNDGLKTFFTDDRPGDKILRYTIPANFAWQVHGTLTSPGSTFLYYTWHEKRTPA</sequence>
<dbReference type="RefSeq" id="WP_345393308.1">
    <property type="nucleotide sequence ID" value="NZ_BAAAXS010000001.1"/>
</dbReference>
<dbReference type="EMBL" id="JBHMCF010000040">
    <property type="protein sequence ID" value="MFB9475026.1"/>
    <property type="molecule type" value="Genomic_DNA"/>
</dbReference>
<feature type="signal peptide" evidence="1">
    <location>
        <begin position="1"/>
        <end position="25"/>
    </location>
</feature>
<organism evidence="2 3">
    <name type="scientific">Nonomuraea salmonea</name>
    <dbReference type="NCBI Taxonomy" id="46181"/>
    <lineage>
        <taxon>Bacteria</taxon>
        <taxon>Bacillati</taxon>
        <taxon>Actinomycetota</taxon>
        <taxon>Actinomycetes</taxon>
        <taxon>Streptosporangiales</taxon>
        <taxon>Streptosporangiaceae</taxon>
        <taxon>Nonomuraea</taxon>
    </lineage>
</organism>
<reference evidence="2 3" key="1">
    <citation type="submission" date="2024-09" db="EMBL/GenBank/DDBJ databases">
        <authorList>
            <person name="Sun Q."/>
            <person name="Mori K."/>
        </authorList>
    </citation>
    <scope>NUCLEOTIDE SEQUENCE [LARGE SCALE GENOMIC DNA]</scope>
    <source>
        <strain evidence="2 3">JCM 3324</strain>
    </source>
</reference>
<protein>
    <submittedName>
        <fullName evidence="2">Uncharacterized protein</fullName>
    </submittedName>
</protein>
<dbReference type="Proteomes" id="UP001589568">
    <property type="component" value="Unassembled WGS sequence"/>
</dbReference>